<evidence type="ECO:0000256" key="4">
    <source>
        <dbReference type="SAM" id="MobiDB-lite"/>
    </source>
</evidence>
<feature type="region of interest" description="Disordered" evidence="4">
    <location>
        <begin position="247"/>
        <end position="273"/>
    </location>
</feature>
<dbReference type="PANTHER" id="PTHR32347:SF14">
    <property type="entry name" value="EFFLUX SYSTEM COMPONENT YKNX-RELATED"/>
    <property type="match status" value="1"/>
</dbReference>
<keyword evidence="9" id="KW-1185">Reference proteome</keyword>
<proteinExistence type="predicted"/>
<dbReference type="Gene3D" id="2.40.30.170">
    <property type="match status" value="1"/>
</dbReference>
<dbReference type="InterPro" id="IPR058636">
    <property type="entry name" value="Beta-barrel_YknX"/>
</dbReference>
<dbReference type="PANTHER" id="PTHR32347">
    <property type="entry name" value="EFFLUX SYSTEM COMPONENT YKNX-RELATED"/>
    <property type="match status" value="1"/>
</dbReference>
<name>A0ABV8D0B2_9STRE</name>
<dbReference type="Proteomes" id="UP001595901">
    <property type="component" value="Unassembled WGS sequence"/>
</dbReference>
<evidence type="ECO:0000313" key="8">
    <source>
        <dbReference type="EMBL" id="MFC3931847.1"/>
    </source>
</evidence>
<evidence type="ECO:0000259" key="5">
    <source>
        <dbReference type="Pfam" id="PF25984"/>
    </source>
</evidence>
<feature type="region of interest" description="Disordered" evidence="4">
    <location>
        <begin position="345"/>
        <end position="387"/>
    </location>
</feature>
<feature type="compositionally biased region" description="Low complexity" evidence="4">
    <location>
        <begin position="256"/>
        <end position="273"/>
    </location>
</feature>
<dbReference type="InterPro" id="IPR058637">
    <property type="entry name" value="YknX-like_C"/>
</dbReference>
<dbReference type="InterPro" id="IPR058639">
    <property type="entry name" value="BSH_YknX-like"/>
</dbReference>
<comment type="caution">
    <text evidence="8">The sequence shown here is derived from an EMBL/GenBank/DDBJ whole genome shotgun (WGS) entry which is preliminary data.</text>
</comment>
<protein>
    <submittedName>
        <fullName evidence="8">Efflux RND transporter periplasmic adaptor subunit</fullName>
    </submittedName>
</protein>
<dbReference type="Pfam" id="PF25984">
    <property type="entry name" value="BSH_YknX"/>
    <property type="match status" value="1"/>
</dbReference>
<dbReference type="Pfam" id="PF25989">
    <property type="entry name" value="YknX_C"/>
    <property type="match status" value="1"/>
</dbReference>
<accession>A0ABV8D0B2</accession>
<dbReference type="RefSeq" id="WP_380430542.1">
    <property type="nucleotide sequence ID" value="NZ_JBHSAC010000033.1"/>
</dbReference>
<dbReference type="Gene3D" id="2.40.420.20">
    <property type="match status" value="1"/>
</dbReference>
<gene>
    <name evidence="8" type="ORF">ACFOSE_03465</name>
</gene>
<organism evidence="8 9">
    <name type="scientific">Streptococcus dentapri</name>
    <dbReference type="NCBI Taxonomy" id="573564"/>
    <lineage>
        <taxon>Bacteria</taxon>
        <taxon>Bacillati</taxon>
        <taxon>Bacillota</taxon>
        <taxon>Bacilli</taxon>
        <taxon>Lactobacillales</taxon>
        <taxon>Streptococcaceae</taxon>
        <taxon>Streptococcus</taxon>
    </lineage>
</organism>
<feature type="domain" description="YknX-like barrel-sandwich hybrid" evidence="5">
    <location>
        <begin position="73"/>
        <end position="202"/>
    </location>
</feature>
<evidence type="ECO:0000259" key="7">
    <source>
        <dbReference type="Pfam" id="PF25990"/>
    </source>
</evidence>
<reference evidence="9" key="1">
    <citation type="journal article" date="2019" name="Int. J. Syst. Evol. Microbiol.">
        <title>The Global Catalogue of Microorganisms (GCM) 10K type strain sequencing project: providing services to taxonomists for standard genome sequencing and annotation.</title>
        <authorList>
            <consortium name="The Broad Institute Genomics Platform"/>
            <consortium name="The Broad Institute Genome Sequencing Center for Infectious Disease"/>
            <person name="Wu L."/>
            <person name="Ma J."/>
        </authorList>
    </citation>
    <scope>NUCLEOTIDE SEQUENCE [LARGE SCALE GENOMIC DNA]</scope>
    <source>
        <strain evidence="9">CCUG 58728</strain>
    </source>
</reference>
<evidence type="ECO:0000256" key="2">
    <source>
        <dbReference type="ARBA" id="ARBA00023054"/>
    </source>
</evidence>
<dbReference type="InterPro" id="IPR050465">
    <property type="entry name" value="UPF0194_transport"/>
</dbReference>
<evidence type="ECO:0000259" key="6">
    <source>
        <dbReference type="Pfam" id="PF25989"/>
    </source>
</evidence>
<feature type="domain" description="YknX-like beta-barrel" evidence="7">
    <location>
        <begin position="208"/>
        <end position="298"/>
    </location>
</feature>
<feature type="compositionally biased region" description="Polar residues" evidence="4">
    <location>
        <begin position="345"/>
        <end position="360"/>
    </location>
</feature>
<sequence>MARQRKKSTMSKRKKWVITGVAGIALLGGGYMVTQAIFNSGMQAKQYTLASANKGSLASSTILSGKAKSVSEQYVYYDPSKGTNPIINVSVGDQVAAGQALVQYDSTSAQIDYDSAVRALNNAGNAITTFKRDNAAIAGTTEYNSQLQELNNAYADAQGNVDKAQLALNATTVNSDVTGTVVEVAESINPSTQTSQTLVHVASEGQIQIQGTLTEYDLANVKVGQNVKIKSKVYPDKEWTGTISYISNYPNEKSDSNNASGSGDSSSSSSSSATYDYKVDITSDLGDLKQGFTTSVEVEDDTESIIVPVKAVVTQDDKSYVWVYDNKNGKITKTEVVLGKADGKNQQISSGLNEGQTVIGNPSKDLKDGQDISGSVDKASYSSKTTG</sequence>
<keyword evidence="2 3" id="KW-0175">Coiled coil</keyword>
<dbReference type="EMBL" id="JBHSAC010000033">
    <property type="protein sequence ID" value="MFC3931847.1"/>
    <property type="molecule type" value="Genomic_DNA"/>
</dbReference>
<evidence type="ECO:0000256" key="1">
    <source>
        <dbReference type="ARBA" id="ARBA00004196"/>
    </source>
</evidence>
<feature type="coiled-coil region" evidence="3">
    <location>
        <begin position="140"/>
        <end position="167"/>
    </location>
</feature>
<feature type="domain" description="YknX-like C-terminal permuted SH3-like" evidence="6">
    <location>
        <begin position="306"/>
        <end position="372"/>
    </location>
</feature>
<evidence type="ECO:0000313" key="9">
    <source>
        <dbReference type="Proteomes" id="UP001595901"/>
    </source>
</evidence>
<dbReference type="SUPFAM" id="SSF111369">
    <property type="entry name" value="HlyD-like secretion proteins"/>
    <property type="match status" value="1"/>
</dbReference>
<comment type="subcellular location">
    <subcellularLocation>
        <location evidence="1">Cell envelope</location>
    </subcellularLocation>
</comment>
<evidence type="ECO:0000256" key="3">
    <source>
        <dbReference type="SAM" id="Coils"/>
    </source>
</evidence>
<dbReference type="Pfam" id="PF25990">
    <property type="entry name" value="Beta-barrel_YknX"/>
    <property type="match status" value="1"/>
</dbReference>